<feature type="region of interest" description="Disordered" evidence="1">
    <location>
        <begin position="1"/>
        <end position="20"/>
    </location>
</feature>
<protein>
    <submittedName>
        <fullName evidence="2">31228_t:CDS:1</fullName>
    </submittedName>
</protein>
<dbReference type="EMBL" id="CAJVQB010034100">
    <property type="protein sequence ID" value="CAG8820709.1"/>
    <property type="molecule type" value="Genomic_DNA"/>
</dbReference>
<accession>A0ABN7W8H8</accession>
<evidence type="ECO:0000313" key="3">
    <source>
        <dbReference type="Proteomes" id="UP000789901"/>
    </source>
</evidence>
<evidence type="ECO:0000313" key="2">
    <source>
        <dbReference type="EMBL" id="CAG8820709.1"/>
    </source>
</evidence>
<proteinExistence type="predicted"/>
<feature type="non-terminal residue" evidence="2">
    <location>
        <position position="193"/>
    </location>
</feature>
<dbReference type="Proteomes" id="UP000789901">
    <property type="component" value="Unassembled WGS sequence"/>
</dbReference>
<organism evidence="2 3">
    <name type="scientific">Gigaspora margarita</name>
    <dbReference type="NCBI Taxonomy" id="4874"/>
    <lineage>
        <taxon>Eukaryota</taxon>
        <taxon>Fungi</taxon>
        <taxon>Fungi incertae sedis</taxon>
        <taxon>Mucoromycota</taxon>
        <taxon>Glomeromycotina</taxon>
        <taxon>Glomeromycetes</taxon>
        <taxon>Diversisporales</taxon>
        <taxon>Gigasporaceae</taxon>
        <taxon>Gigaspora</taxon>
    </lineage>
</organism>
<keyword evidence="3" id="KW-1185">Reference proteome</keyword>
<gene>
    <name evidence="2" type="ORF">GMARGA_LOCUS27647</name>
</gene>
<feature type="compositionally biased region" description="Polar residues" evidence="1">
    <location>
        <begin position="9"/>
        <end position="20"/>
    </location>
</feature>
<comment type="caution">
    <text evidence="2">The sequence shown here is derived from an EMBL/GenBank/DDBJ whole genome shotgun (WGS) entry which is preliminary data.</text>
</comment>
<name>A0ABN7W8H8_GIGMA</name>
<sequence>MSGTESKETSQTTLQAKNSQDNIQTEDFQGIKKFSLHCTIAEWLVINNQLFEVITEEGNIKDEEGNKTIADDEITINNFDLHCELLKIYLPVGISNFDYKEDSNEYDYNIAEDIKVNISKKCYKIEINISNSRLQLYQLINMQLPISNEHVTLLSTKILSSNHMFKELIFDSTQKSQEFMDEWDFYLDLRWIL</sequence>
<evidence type="ECO:0000256" key="1">
    <source>
        <dbReference type="SAM" id="MobiDB-lite"/>
    </source>
</evidence>
<reference evidence="2 3" key="1">
    <citation type="submission" date="2021-06" db="EMBL/GenBank/DDBJ databases">
        <authorList>
            <person name="Kallberg Y."/>
            <person name="Tangrot J."/>
            <person name="Rosling A."/>
        </authorList>
    </citation>
    <scope>NUCLEOTIDE SEQUENCE [LARGE SCALE GENOMIC DNA]</scope>
    <source>
        <strain evidence="2 3">120-4 pot B 10/14</strain>
    </source>
</reference>